<organism evidence="2 3">
    <name type="scientific">Candidatus Kaiserbacteria bacterium GW2011_GWA2_52_12</name>
    <dbReference type="NCBI Taxonomy" id="1618671"/>
    <lineage>
        <taxon>Bacteria</taxon>
        <taxon>Candidatus Kaiseribacteriota</taxon>
    </lineage>
</organism>
<dbReference type="AlphaFoldDB" id="A0A0G1WZ06"/>
<evidence type="ECO:0000313" key="3">
    <source>
        <dbReference type="Proteomes" id="UP000034273"/>
    </source>
</evidence>
<evidence type="ECO:0000256" key="1">
    <source>
        <dbReference type="SAM" id="MobiDB-lite"/>
    </source>
</evidence>
<gene>
    <name evidence="2" type="ORF">UY67_C0013G0002</name>
</gene>
<dbReference type="STRING" id="1618671.UY67_C0013G0002"/>
<reference evidence="2 3" key="1">
    <citation type="journal article" date="2015" name="Nature">
        <title>rRNA introns, odd ribosomes, and small enigmatic genomes across a large radiation of phyla.</title>
        <authorList>
            <person name="Brown C.T."/>
            <person name="Hug L.A."/>
            <person name="Thomas B.C."/>
            <person name="Sharon I."/>
            <person name="Castelle C.J."/>
            <person name="Singh A."/>
            <person name="Wilkins M.J."/>
            <person name="Williams K.H."/>
            <person name="Banfield J.F."/>
        </authorList>
    </citation>
    <scope>NUCLEOTIDE SEQUENCE [LARGE SCALE GENOMIC DNA]</scope>
</reference>
<sequence>MFRRAIFHFTKPICACDSENLDWNIEGRKGESELVVTCATCDAVVRVPNDLFTACFEFETPYPGKQKKAGKAAQKSGPNDEWGKVIPFPSKGKNVVPFQPKKK</sequence>
<comment type="caution">
    <text evidence="2">The sequence shown here is derived from an EMBL/GenBank/DDBJ whole genome shotgun (WGS) entry which is preliminary data.</text>
</comment>
<evidence type="ECO:0000313" key="2">
    <source>
        <dbReference type="EMBL" id="KKW23991.1"/>
    </source>
</evidence>
<proteinExistence type="predicted"/>
<feature type="region of interest" description="Disordered" evidence="1">
    <location>
        <begin position="63"/>
        <end position="103"/>
    </location>
</feature>
<protein>
    <submittedName>
        <fullName evidence="2">Uncharacterized protein</fullName>
    </submittedName>
</protein>
<dbReference type="EMBL" id="LCQW01000013">
    <property type="protein sequence ID" value="KKW23991.1"/>
    <property type="molecule type" value="Genomic_DNA"/>
</dbReference>
<dbReference type="Proteomes" id="UP000034273">
    <property type="component" value="Unassembled WGS sequence"/>
</dbReference>
<accession>A0A0G1WZ06</accession>
<name>A0A0G1WZ06_9BACT</name>